<keyword evidence="2" id="KW-1185">Reference proteome</keyword>
<reference evidence="1" key="1">
    <citation type="submission" date="2021-02" db="EMBL/GenBank/DDBJ databases">
        <authorList>
            <person name="Bekaert M."/>
        </authorList>
    </citation>
    <scope>NUCLEOTIDE SEQUENCE</scope>
    <source>
        <strain evidence="1">IoA-00</strain>
    </source>
</reference>
<sequence length="184" mass="20644">MRSSISSSSFALRIQQMNQSDCNNSTIQYTYIEIVRKGCASRRISTTMLQAFAISLTVLSVTLGVIPIITGVRSSSDCELIGKGGCRGPNWSFEDWPKNIGKKEDCCSGCRETKGCTSYHMTKNKECVLYGHKEIIPAQSLAGNCFRLREHNEESGSHRTHGDEFISSKQCEQMVEKRVQREVY</sequence>
<dbReference type="EMBL" id="HG994585">
    <property type="protein sequence ID" value="CAF2969529.1"/>
    <property type="molecule type" value="Genomic_DNA"/>
</dbReference>
<gene>
    <name evidence="1" type="ORF">LSAA_12008</name>
</gene>
<evidence type="ECO:0000313" key="2">
    <source>
        <dbReference type="Proteomes" id="UP000675881"/>
    </source>
</evidence>
<dbReference type="Proteomes" id="UP000675881">
    <property type="component" value="Chromosome 6"/>
</dbReference>
<dbReference type="AlphaFoldDB" id="A0A7R8D1I5"/>
<dbReference type="OrthoDB" id="422720at2759"/>
<name>A0A7R8D1I5_LEPSM</name>
<proteinExistence type="predicted"/>
<organism evidence="1 2">
    <name type="scientific">Lepeophtheirus salmonis</name>
    <name type="common">Salmon louse</name>
    <name type="synonym">Caligus salmonis</name>
    <dbReference type="NCBI Taxonomy" id="72036"/>
    <lineage>
        <taxon>Eukaryota</taxon>
        <taxon>Metazoa</taxon>
        <taxon>Ecdysozoa</taxon>
        <taxon>Arthropoda</taxon>
        <taxon>Crustacea</taxon>
        <taxon>Multicrustacea</taxon>
        <taxon>Hexanauplia</taxon>
        <taxon>Copepoda</taxon>
        <taxon>Siphonostomatoida</taxon>
        <taxon>Caligidae</taxon>
        <taxon>Lepeophtheirus</taxon>
    </lineage>
</organism>
<evidence type="ECO:0000313" key="1">
    <source>
        <dbReference type="EMBL" id="CAF2969529.1"/>
    </source>
</evidence>
<protein>
    <submittedName>
        <fullName evidence="1">(salmon louse) hypothetical protein</fullName>
    </submittedName>
</protein>
<accession>A0A7R8D1I5</accession>